<proteinExistence type="inferred from homology"/>
<keyword evidence="4" id="KW-1035">Host cytoplasm</keyword>
<protein>
    <recommendedName>
        <fullName evidence="5">NEL domain-containing protein</fullName>
    </recommendedName>
</protein>
<dbReference type="PANTHER" id="PTHR47114">
    <property type="match status" value="1"/>
</dbReference>
<sequence length="1504" mass="167047">MNSIEPEPPVAAQGAFVDAIIAQRLPGWLRGAEQRQLQALGEALTLCLYFRQRVNAMLAKIDNIDRFALPLLQQALASLTGPGVDVAALRFRKGRREPVINTQPLGAHLTTVVYEQVPALTVALRNFTLEETVAGGQPLGNRLEAAPASGLALPSAAVFAAACRRLDIGQHYQRHLAAVLETQEGQAASLIARAQRYAMLVDAHVAWIKGDVDRDEHQLLVDLCGLHQPLRFNGKPVQVKRLSLLGVTLEQIVVLDVRDESMMPVYSVTSRLLVYIPGDGNGAWRAFSDLRHCANALGKHLRTASYQRFFSRFVRRRDSQRFFLAVITGYTGVSDLANISLDEHLKPWPGPVFESLGTLRIEQIKDDAAMIAIPTARLDAQVRQAHEQRLRAEGWALLNLAGLFVPVIGAGLLAVTAWELLGEVFHGVEAWRDGDASEALDHVINVAGDLAMMALTAAGIGAARAAWTRATVVDGLVPARLEDGTVRLWNQDLRPFRSGPPPSAARPDAEGIHHFEGQAWIEMDGHFYPVIQQANQGNWCLRAQAGYAPRLAHNGAGAWRLWSEQPACWDDKRYLFRRLGAEFAKLDDERIDTLLTAHALDSARLRALHVQGQAPGAGLRDSVRRSRLDQRIRALVAQLREGRASDDLTVLDHARLLPGASGLGDPQLAELVWRSRRVLFERLYLAMQGNEAPETSALRRQFPGLSSALAEEAVANASPADRRRLLDSGRVSLRLATAARAALLESRQVRLHESLYLDTPQDTNLAKVVLALLEHLPGQGQPLRWRLFDGGADGTRLYGDAQPADFDLVHFSGRYQLLDRRGAAIGDAGELFGVIAGAYDDARLQALGVGEPFGHNLRVLIRRLALRQPALLERALGQGGPTGWFRPPRRLADGRLGYPLSGRSPGSLQRGRSQGLYAALRAIYPSFTDAEVVAWLNDVHRNGRRVDDELARLSRQLEALDSHLHGWIRMASSSQQRAERRYFRETLVNCWQRRSARSAGQDALPTGYRLSIWSVTLETLPDLPEQVSFAHVHELSLMGLGLREMPPGFLRAFSHLRALELSSNALTQIPAELANLSQLRELDLYGNAIVLDASQAMTLGNCTRLEYINLSYNPLGRTFPLYRLDSLGRLHLRSTGITEFPPALLDRLELVIADLRDNQISELPSRFHRSPVWISSNVLLAGNPLSVEAAVRLQVFQQAHDILPEAPAVASSLSLRQRWLDAADSALRPEQSSAWDELESEQGSNDFFHLLHRLEETADFQRRRQALATRVFTMLINMRDYPSLTAELFTHATEGLTCQDSATLRFSNLELRMLVWRARVDAVAGDQEQALLRLGRRLWRLDEVDRIAREDIQARRAQGADPDEIEVGLAYRVGLRDELELPAQPGDMLFGEIAGLDAQRLSQARARVLELETPERLSDALVQRDFWQEHLARAHAERLATFNDPFQERSNTLMDSAQTMAESDYLTRHDALRDEWEAGRRALLRDLTREALEAESAATGGNAP</sequence>
<dbReference type="Pfam" id="PF20178">
    <property type="entry name" value="ToxA_N"/>
    <property type="match status" value="1"/>
</dbReference>
<evidence type="ECO:0000313" key="7">
    <source>
        <dbReference type="Proteomes" id="UP000824010"/>
    </source>
</evidence>
<keyword evidence="1" id="KW-0433">Leucine-rich repeat</keyword>
<feature type="domain" description="NEL" evidence="5">
    <location>
        <begin position="1211"/>
        <end position="1504"/>
    </location>
</feature>
<comment type="PTM">
    <text evidence="4">Ubiquitinated in the presence of host E1 ubiquitin-activating enzyme, E2 ubiquitin-conjugating enzyme and ubiquitin.</text>
</comment>
<keyword evidence="4" id="KW-0808">Transferase</keyword>
<evidence type="ECO:0000259" key="5">
    <source>
        <dbReference type="PROSITE" id="PS52053"/>
    </source>
</evidence>
<dbReference type="Pfam" id="PF13855">
    <property type="entry name" value="LRR_8"/>
    <property type="match status" value="1"/>
</dbReference>
<dbReference type="InterPro" id="IPR051071">
    <property type="entry name" value="LRR-bact_E3_ubiq_ligases"/>
</dbReference>
<reference evidence="6 7" key="1">
    <citation type="journal article" date="2021" name="Microorganisms">
        <title>The Ever-Expanding Pseudomonas Genus: Description of 43 New Species and Partition of the Pseudomonas putida Group.</title>
        <authorList>
            <person name="Girard L."/>
            <person name="Lood C."/>
            <person name="Hofte M."/>
            <person name="Vandamme P."/>
            <person name="Rokni-Zadeh H."/>
            <person name="van Noort V."/>
            <person name="Lavigne R."/>
            <person name="De Mot R."/>
        </authorList>
    </citation>
    <scope>NUCLEOTIDE SEQUENCE [LARGE SCALE GENOMIC DNA]</scope>
    <source>
        <strain evidence="6 7">COW77</strain>
    </source>
</reference>
<dbReference type="InterPro" id="IPR046673">
    <property type="entry name" value="ToxA_N"/>
</dbReference>
<dbReference type="PROSITE" id="PS52053">
    <property type="entry name" value="NEL"/>
    <property type="match status" value="1"/>
</dbReference>
<evidence type="ECO:0000313" key="6">
    <source>
        <dbReference type="EMBL" id="QXH54823.1"/>
    </source>
</evidence>
<accession>A0ABX8NH14</accession>
<dbReference type="RefSeq" id="WP_217866327.1">
    <property type="nucleotide sequence ID" value="NZ_CP077077.1"/>
</dbReference>
<feature type="active site" description="Glycyl thioester intermediate" evidence="4">
    <location>
        <position position="1298"/>
    </location>
</feature>
<gene>
    <name evidence="6" type="ORF">KSS90_15805</name>
</gene>
<keyword evidence="4" id="KW-0832">Ubl conjugation</keyword>
<dbReference type="PANTHER" id="PTHR47114:SF2">
    <property type="entry name" value="OLIGODENDROCYTE-MYELIN GLYCOPROTEIN"/>
    <property type="match status" value="1"/>
</dbReference>
<dbReference type="InterPro" id="IPR029487">
    <property type="entry name" value="NEL_dom"/>
</dbReference>
<evidence type="ECO:0000256" key="2">
    <source>
        <dbReference type="ARBA" id="ARBA00022737"/>
    </source>
</evidence>
<keyword evidence="7" id="KW-1185">Reference proteome</keyword>
<evidence type="ECO:0000256" key="1">
    <source>
        <dbReference type="ARBA" id="ARBA00022614"/>
    </source>
</evidence>
<dbReference type="EMBL" id="CP077077">
    <property type="protein sequence ID" value="QXH54823.1"/>
    <property type="molecule type" value="Genomic_DNA"/>
</dbReference>
<dbReference type="InterPro" id="IPR001611">
    <property type="entry name" value="Leu-rich_rpt"/>
</dbReference>
<organism evidence="6 7">
    <name type="scientific">Pseudomonas maumuensis</name>
    <dbReference type="NCBI Taxonomy" id="2842354"/>
    <lineage>
        <taxon>Bacteria</taxon>
        <taxon>Pseudomonadati</taxon>
        <taxon>Pseudomonadota</taxon>
        <taxon>Gammaproteobacteria</taxon>
        <taxon>Pseudomonadales</taxon>
        <taxon>Pseudomonadaceae</taxon>
        <taxon>Pseudomonas</taxon>
    </lineage>
</organism>
<keyword evidence="2" id="KW-0677">Repeat</keyword>
<evidence type="ECO:0000256" key="4">
    <source>
        <dbReference type="PROSITE-ProRule" id="PRU01398"/>
    </source>
</evidence>
<keyword evidence="4" id="KW-0964">Secreted</keyword>
<evidence type="ECO:0000256" key="3">
    <source>
        <dbReference type="ARBA" id="ARBA00022786"/>
    </source>
</evidence>
<keyword evidence="3 4" id="KW-0833">Ubl conjugation pathway</keyword>
<dbReference type="PROSITE" id="PS51450">
    <property type="entry name" value="LRR"/>
    <property type="match status" value="1"/>
</dbReference>
<name>A0ABX8NH14_9PSED</name>
<dbReference type="Proteomes" id="UP000824010">
    <property type="component" value="Chromosome"/>
</dbReference>
<comment type="similarity">
    <text evidence="4">Belongs to the LRR-containing bacterial E3 ligase family.</text>
</comment>
<dbReference type="Pfam" id="PF14496">
    <property type="entry name" value="NEL"/>
    <property type="match status" value="1"/>
</dbReference>